<dbReference type="Pfam" id="PF21056">
    <property type="entry name" value="ZSWIM1-3_RNaseH-like"/>
    <property type="match status" value="1"/>
</dbReference>
<dbReference type="Proteomes" id="UP000198211">
    <property type="component" value="Unassembled WGS sequence"/>
</dbReference>
<gene>
    <name evidence="4" type="ORF">PHMEG_0009194</name>
</gene>
<feature type="region of interest" description="Disordered" evidence="2">
    <location>
        <begin position="656"/>
        <end position="677"/>
    </location>
</feature>
<dbReference type="InterPro" id="IPR052579">
    <property type="entry name" value="Zinc_finger_SWIM"/>
</dbReference>
<dbReference type="PROSITE" id="PS50966">
    <property type="entry name" value="ZF_SWIM"/>
    <property type="match status" value="1"/>
</dbReference>
<comment type="caution">
    <text evidence="4">The sequence shown here is derived from an EMBL/GenBank/DDBJ whole genome shotgun (WGS) entry which is preliminary data.</text>
</comment>
<protein>
    <recommendedName>
        <fullName evidence="3">SWIM-type domain-containing protein</fullName>
    </recommendedName>
</protein>
<sequence>MQGNTSSRAASSGGRAPVRPWPRRGPGLSVEPSSDSDEDSSGNNDAKEVRDAENAKENHIDNDDGNLGEMKTKEVSGEEDQQSEFDNEADDGEVGAMEESDGVSRLEMKGAWSESGWSLVTLRLLKISTMQVLPVRETMSRAERNRRLANTKKGADESALVPEGLDPYSRKSRGSGSRPRQHIRLTNCPFRFTIQWNLSRMELQETNGIFKHNHKVSPSAFATYPSSRGVVDPIVDARVEGMLSVGAKRSKIYDYLLEHDQNVLQADVDNLVRGHHSSVSKDDDDEATARELAVFAAADRENVSTVSDTAAGETGGISMATAHMRRIYRRFSELLLVDCSHKTNRYNYQLLIFMTMNEFGEGAVVQQSLLEDNSDWHMEKAVAHFKRMHPTRIELLRVIVVDKDLNEIKILDFNFPQARVLVCHFHGIKYLKEKRAKPEYGKISADDASQVDAVVHSMVYADSEEKYRLLHESFKRICDRIGLHDFFHYFEKNWDRSQDRWVQYRRASLPHFKNHTNNRLESFFGKLKDSVDGKMSMAGCVQAIIAFDRRKENEYRYRLDRIGRQVNSNYDKEMANVLRFTSHFVAEKIAEQYTKALSSTAQYQFDVCEEGDDHILVKGSKKTYILRLDNWECNCEFAMTMKLSCRHAIAYRRENDDGDHVEEKTPTETAGGAISADDAPRIRLNPKTRRVGAPRKKKIRQTAGEKSDRKWFAQAESGRKKAGEDTLVALMEALDRDQPSLLETQTRLSGVIVKFDAAENKKPKYKRMKNPVTTNPFYILPPKLFEACQKCLPLSNTAASAIELDASQDTTAGRATENDSSMKEVVLIKDVGNFTRKQIELFTRVQNLKEAV</sequence>
<evidence type="ECO:0000259" key="3">
    <source>
        <dbReference type="PROSITE" id="PS50966"/>
    </source>
</evidence>
<keyword evidence="1" id="KW-0863">Zinc-finger</keyword>
<dbReference type="EMBL" id="NBNE01000841">
    <property type="protein sequence ID" value="OWZ16937.1"/>
    <property type="molecule type" value="Genomic_DNA"/>
</dbReference>
<evidence type="ECO:0000256" key="2">
    <source>
        <dbReference type="SAM" id="MobiDB-lite"/>
    </source>
</evidence>
<name>A0A225WIU7_9STRA</name>
<dbReference type="AlphaFoldDB" id="A0A225WIU7"/>
<dbReference type="STRING" id="4795.A0A225WIU7"/>
<proteinExistence type="predicted"/>
<organism evidence="4 5">
    <name type="scientific">Phytophthora megakarya</name>
    <dbReference type="NCBI Taxonomy" id="4795"/>
    <lineage>
        <taxon>Eukaryota</taxon>
        <taxon>Sar</taxon>
        <taxon>Stramenopiles</taxon>
        <taxon>Oomycota</taxon>
        <taxon>Peronosporomycetes</taxon>
        <taxon>Peronosporales</taxon>
        <taxon>Peronosporaceae</taxon>
        <taxon>Phytophthora</taxon>
    </lineage>
</organism>
<feature type="compositionally biased region" description="Low complexity" evidence="2">
    <location>
        <begin position="1"/>
        <end position="16"/>
    </location>
</feature>
<reference evidence="5" key="1">
    <citation type="submission" date="2017-03" db="EMBL/GenBank/DDBJ databases">
        <title>Phytopthora megakarya and P. palmivora, two closely related causual agents of cacao black pod achieved similar genome size and gene model numbers by different mechanisms.</title>
        <authorList>
            <person name="Ali S."/>
            <person name="Shao J."/>
            <person name="Larry D.J."/>
            <person name="Kronmiller B."/>
            <person name="Shen D."/>
            <person name="Strem M.D."/>
            <person name="Melnick R.L."/>
            <person name="Guiltinan M.J."/>
            <person name="Tyler B.M."/>
            <person name="Meinhardt L.W."/>
            <person name="Bailey B.A."/>
        </authorList>
    </citation>
    <scope>NUCLEOTIDE SEQUENCE [LARGE SCALE GENOMIC DNA]</scope>
    <source>
        <strain evidence="5">zdho120</strain>
    </source>
</reference>
<feature type="domain" description="SWIM-type" evidence="3">
    <location>
        <begin position="624"/>
        <end position="656"/>
    </location>
</feature>
<dbReference type="GO" id="GO:0008270">
    <property type="term" value="F:zinc ion binding"/>
    <property type="evidence" value="ECO:0007669"/>
    <property type="project" value="UniProtKB-KW"/>
</dbReference>
<dbReference type="InterPro" id="IPR007527">
    <property type="entry name" value="Znf_SWIM"/>
</dbReference>
<evidence type="ECO:0000313" key="4">
    <source>
        <dbReference type="EMBL" id="OWZ16937.1"/>
    </source>
</evidence>
<keyword evidence="5" id="KW-1185">Reference proteome</keyword>
<keyword evidence="1" id="KW-0862">Zinc</keyword>
<dbReference type="PANTHER" id="PTHR31569">
    <property type="entry name" value="SWIM-TYPE DOMAIN-CONTAINING PROTEIN"/>
    <property type="match status" value="1"/>
</dbReference>
<dbReference type="PANTHER" id="PTHR31569:SF4">
    <property type="entry name" value="SWIM-TYPE DOMAIN-CONTAINING PROTEIN"/>
    <property type="match status" value="1"/>
</dbReference>
<feature type="compositionally biased region" description="Acidic residues" evidence="2">
    <location>
        <begin position="77"/>
        <end position="101"/>
    </location>
</feature>
<feature type="region of interest" description="Disordered" evidence="2">
    <location>
        <begin position="1"/>
        <end position="107"/>
    </location>
</feature>
<feature type="compositionally biased region" description="Basic and acidic residues" evidence="2">
    <location>
        <begin position="45"/>
        <end position="62"/>
    </location>
</feature>
<accession>A0A225WIU7</accession>
<dbReference type="OrthoDB" id="124789at2759"/>
<evidence type="ECO:0000256" key="1">
    <source>
        <dbReference type="PROSITE-ProRule" id="PRU00325"/>
    </source>
</evidence>
<feature type="region of interest" description="Disordered" evidence="2">
    <location>
        <begin position="143"/>
        <end position="182"/>
    </location>
</feature>
<keyword evidence="1" id="KW-0479">Metal-binding</keyword>
<evidence type="ECO:0000313" key="5">
    <source>
        <dbReference type="Proteomes" id="UP000198211"/>
    </source>
</evidence>
<dbReference type="InterPro" id="IPR048324">
    <property type="entry name" value="ZSWIM1-3_RNaseH-like"/>
</dbReference>